<sequence>MYIFLEPGTNISRALQYCNSLMENPHKTIVILVTDLYEGRSYAAMYSSAKDIIESGAKLIILPALGIDAEPVYDRGAAEKMVALGANVAAITPGGLAKWIAQIIA</sequence>
<organism evidence="1 2">
    <name type="scientific">Clostridium tagluense</name>
    <dbReference type="NCBI Taxonomy" id="360422"/>
    <lineage>
        <taxon>Bacteria</taxon>
        <taxon>Bacillati</taxon>
        <taxon>Bacillota</taxon>
        <taxon>Clostridia</taxon>
        <taxon>Eubacteriales</taxon>
        <taxon>Clostridiaceae</taxon>
        <taxon>Clostridium</taxon>
    </lineage>
</organism>
<accession>A0A401UKH5</accession>
<evidence type="ECO:0000313" key="2">
    <source>
        <dbReference type="Proteomes" id="UP000287872"/>
    </source>
</evidence>
<dbReference type="Pfam" id="PF05762">
    <property type="entry name" value="VWA_CoxE"/>
    <property type="match status" value="1"/>
</dbReference>
<dbReference type="EMBL" id="BHYK01000007">
    <property type="protein sequence ID" value="GCD10028.1"/>
    <property type="molecule type" value="Genomic_DNA"/>
</dbReference>
<name>A0A401UKH5_9CLOT</name>
<dbReference type="InterPro" id="IPR036465">
    <property type="entry name" value="vWFA_dom_sf"/>
</dbReference>
<dbReference type="SUPFAM" id="SSF53300">
    <property type="entry name" value="vWA-like"/>
    <property type="match status" value="1"/>
</dbReference>
<evidence type="ECO:0000313" key="1">
    <source>
        <dbReference type="EMBL" id="GCD10028.1"/>
    </source>
</evidence>
<proteinExistence type="predicted"/>
<comment type="caution">
    <text evidence="1">The sequence shown here is derived from an EMBL/GenBank/DDBJ whole genome shotgun (WGS) entry which is preliminary data.</text>
</comment>
<protein>
    <submittedName>
        <fullName evidence="1">Uncharacterized protein</fullName>
    </submittedName>
</protein>
<dbReference type="InterPro" id="IPR008912">
    <property type="entry name" value="Uncharacterised_CoxE"/>
</dbReference>
<reference evidence="1 2" key="1">
    <citation type="submission" date="2018-11" db="EMBL/GenBank/DDBJ databases">
        <title>Genome sequencing and assembly of Clostridium tagluense strain A121.</title>
        <authorList>
            <person name="Murakami T."/>
            <person name="Segawa T."/>
            <person name="Shcherbakova V.A."/>
            <person name="Mori H."/>
            <person name="Yoshimura Y."/>
        </authorList>
    </citation>
    <scope>NUCLEOTIDE SEQUENCE [LARGE SCALE GENOMIC DNA]</scope>
    <source>
        <strain evidence="1 2">A121</strain>
    </source>
</reference>
<dbReference type="RefSeq" id="WP_226169671.1">
    <property type="nucleotide sequence ID" value="NZ_BHYK01000007.1"/>
</dbReference>
<dbReference type="AlphaFoldDB" id="A0A401UKH5"/>
<dbReference type="Proteomes" id="UP000287872">
    <property type="component" value="Unassembled WGS sequence"/>
</dbReference>
<gene>
    <name evidence="1" type="ORF">Ctaglu_16510</name>
</gene>
<keyword evidence="2" id="KW-1185">Reference proteome</keyword>